<feature type="transmembrane region" description="Helical" evidence="1">
    <location>
        <begin position="21"/>
        <end position="40"/>
    </location>
</feature>
<protein>
    <submittedName>
        <fullName evidence="2">Uncharacterized protein</fullName>
    </submittedName>
</protein>
<evidence type="ECO:0000256" key="1">
    <source>
        <dbReference type="SAM" id="Phobius"/>
    </source>
</evidence>
<dbReference type="AlphaFoldDB" id="A0A0B9A534"/>
<keyword evidence="1" id="KW-1133">Transmembrane helix</keyword>
<proteinExistence type="predicted"/>
<dbReference type="Proteomes" id="UP000031488">
    <property type="component" value="Unassembled WGS sequence"/>
</dbReference>
<keyword evidence="3" id="KW-1185">Reference proteome</keyword>
<comment type="caution">
    <text evidence="2">The sequence shown here is derived from an EMBL/GenBank/DDBJ whole genome shotgun (WGS) entry which is preliminary data.</text>
</comment>
<sequence>MVETVERPMSLSMLRHHHLKEAGSSVVAFGAGALIFWAIGFGTDASPSVPQMLVTIALPVILLKEYVIYVSEVKRRGFVEVPSMGMRGGLTSQRQFN</sequence>
<accession>A0A0B9A534</accession>
<dbReference type="EMBL" id="JTJZ01000012">
    <property type="protein sequence ID" value="KHS53967.1"/>
    <property type="molecule type" value="Genomic_DNA"/>
</dbReference>
<feature type="transmembrane region" description="Helical" evidence="1">
    <location>
        <begin position="52"/>
        <end position="70"/>
    </location>
</feature>
<reference evidence="2 3" key="1">
    <citation type="submission" date="2014-11" db="EMBL/GenBank/DDBJ databases">
        <title>Draft Genome Sequence of Brevibacterium linens AE038-8.</title>
        <authorList>
            <person name="Maizel D."/>
            <person name="Utturkar S.M."/>
            <person name="Brown S.D."/>
            <person name="Ferrero M."/>
            <person name="Rosen B.P."/>
        </authorList>
    </citation>
    <scope>NUCLEOTIDE SEQUENCE [LARGE SCALE GENOMIC DNA]</scope>
    <source>
        <strain evidence="2 3">AE038-8</strain>
    </source>
</reference>
<keyword evidence="1" id="KW-0812">Transmembrane</keyword>
<evidence type="ECO:0000313" key="2">
    <source>
        <dbReference type="EMBL" id="KHS53967.1"/>
    </source>
</evidence>
<organism evidence="2 3">
    <name type="scientific">Brevibacterium linens</name>
    <dbReference type="NCBI Taxonomy" id="1703"/>
    <lineage>
        <taxon>Bacteria</taxon>
        <taxon>Bacillati</taxon>
        <taxon>Actinomycetota</taxon>
        <taxon>Actinomycetes</taxon>
        <taxon>Micrococcales</taxon>
        <taxon>Brevibacteriaceae</taxon>
        <taxon>Brevibacterium</taxon>
    </lineage>
</organism>
<dbReference type="PATRIC" id="fig|1703.6.peg.316"/>
<gene>
    <name evidence="2" type="ORF">AE0388_0428</name>
</gene>
<dbReference type="RefSeq" id="WP_152609562.1">
    <property type="nucleotide sequence ID" value="NZ_JBCLTJ010000004.1"/>
</dbReference>
<keyword evidence="1" id="KW-0472">Membrane</keyword>
<name>A0A0B9A534_BRELN</name>
<evidence type="ECO:0000313" key="3">
    <source>
        <dbReference type="Proteomes" id="UP000031488"/>
    </source>
</evidence>